<dbReference type="EMBL" id="CAUJNA010003805">
    <property type="protein sequence ID" value="CAJ1410065.1"/>
    <property type="molecule type" value="Genomic_DNA"/>
</dbReference>
<dbReference type="SUPFAM" id="SSF56112">
    <property type="entry name" value="Protein kinase-like (PK-like)"/>
    <property type="match status" value="1"/>
</dbReference>
<protein>
    <recommendedName>
        <fullName evidence="2">Casein kinase I</fullName>
        <ecNumber evidence="1">2.7.11.1</ecNumber>
    </recommendedName>
</protein>
<gene>
    <name evidence="4" type="ORF">EVOR1521_LOCUS31007</name>
</gene>
<evidence type="ECO:0000259" key="3">
    <source>
        <dbReference type="PROSITE" id="PS50011"/>
    </source>
</evidence>
<feature type="domain" description="Protein kinase" evidence="3">
    <location>
        <begin position="1"/>
        <end position="235"/>
    </location>
</feature>
<dbReference type="EC" id="2.7.11.1" evidence="1"/>
<evidence type="ECO:0000313" key="5">
    <source>
        <dbReference type="Proteomes" id="UP001178507"/>
    </source>
</evidence>
<comment type="caution">
    <text evidence="4">The sequence shown here is derived from an EMBL/GenBank/DDBJ whole genome shotgun (WGS) entry which is preliminary data.</text>
</comment>
<dbReference type="PROSITE" id="PS00108">
    <property type="entry name" value="PROTEIN_KINASE_ST"/>
    <property type="match status" value="1"/>
</dbReference>
<sequence length="301" mass="34838">MATRGEGQQVAWRRKVLRGFRASERRGWIGTQGEYNLMVMDLLGPSLDAYFKHCKQFSLKTTLLLSVQILDRLEYVHNRGILYRDIKPHNFLMGIGDHSSRVYIVDFGLAKRYVDKHGKHIACATKKRSGVTGTVRYSSINVHEGSDPSRRDDLEATGYMLLHFLRGDLPWLGLKARSKKSKHKAIGSVKQQTSDEELCEGYPDEFCNFLRYCKSLQFDEKPDYEYLRSMFHKLFERQGFVNDGVFDWTGMSLPPPSERKKVVSCSRDLRKAREKEIKIAPQVEEIINGPRSRSRGRNEKR</sequence>
<proteinExistence type="predicted"/>
<dbReference type="InterPro" id="IPR000719">
    <property type="entry name" value="Prot_kinase_dom"/>
</dbReference>
<dbReference type="AlphaFoldDB" id="A0AA36JPK4"/>
<dbReference type="InterPro" id="IPR050235">
    <property type="entry name" value="CK1_Ser-Thr_kinase"/>
</dbReference>
<dbReference type="CDD" id="cd14016">
    <property type="entry name" value="STKc_CK1"/>
    <property type="match status" value="1"/>
</dbReference>
<dbReference type="GO" id="GO:0005524">
    <property type="term" value="F:ATP binding"/>
    <property type="evidence" value="ECO:0007669"/>
    <property type="project" value="InterPro"/>
</dbReference>
<dbReference type="Pfam" id="PF00069">
    <property type="entry name" value="Pkinase"/>
    <property type="match status" value="1"/>
</dbReference>
<evidence type="ECO:0000313" key="4">
    <source>
        <dbReference type="EMBL" id="CAJ1410065.1"/>
    </source>
</evidence>
<dbReference type="Proteomes" id="UP001178507">
    <property type="component" value="Unassembled WGS sequence"/>
</dbReference>
<accession>A0AA36JPK4</accession>
<name>A0AA36JPK4_9DINO</name>
<keyword evidence="5" id="KW-1185">Reference proteome</keyword>
<dbReference type="InterPro" id="IPR008271">
    <property type="entry name" value="Ser/Thr_kinase_AS"/>
</dbReference>
<dbReference type="PROSITE" id="PS50011">
    <property type="entry name" value="PROTEIN_KINASE_DOM"/>
    <property type="match status" value="1"/>
</dbReference>
<organism evidence="4 5">
    <name type="scientific">Effrenium voratum</name>
    <dbReference type="NCBI Taxonomy" id="2562239"/>
    <lineage>
        <taxon>Eukaryota</taxon>
        <taxon>Sar</taxon>
        <taxon>Alveolata</taxon>
        <taxon>Dinophyceae</taxon>
        <taxon>Suessiales</taxon>
        <taxon>Symbiodiniaceae</taxon>
        <taxon>Effrenium</taxon>
    </lineage>
</organism>
<dbReference type="GO" id="GO:0004674">
    <property type="term" value="F:protein serine/threonine kinase activity"/>
    <property type="evidence" value="ECO:0007669"/>
    <property type="project" value="UniProtKB-EC"/>
</dbReference>
<dbReference type="Gene3D" id="1.10.510.10">
    <property type="entry name" value="Transferase(Phosphotransferase) domain 1"/>
    <property type="match status" value="1"/>
</dbReference>
<dbReference type="PANTHER" id="PTHR11909">
    <property type="entry name" value="CASEIN KINASE-RELATED"/>
    <property type="match status" value="1"/>
</dbReference>
<evidence type="ECO:0000256" key="1">
    <source>
        <dbReference type="ARBA" id="ARBA00012513"/>
    </source>
</evidence>
<dbReference type="SMART" id="SM00220">
    <property type="entry name" value="S_TKc"/>
    <property type="match status" value="1"/>
</dbReference>
<evidence type="ECO:0000256" key="2">
    <source>
        <dbReference type="ARBA" id="ARBA00023860"/>
    </source>
</evidence>
<reference evidence="4" key="1">
    <citation type="submission" date="2023-08" db="EMBL/GenBank/DDBJ databases">
        <authorList>
            <person name="Chen Y."/>
            <person name="Shah S."/>
            <person name="Dougan E. K."/>
            <person name="Thang M."/>
            <person name="Chan C."/>
        </authorList>
    </citation>
    <scope>NUCLEOTIDE SEQUENCE</scope>
</reference>
<dbReference type="InterPro" id="IPR011009">
    <property type="entry name" value="Kinase-like_dom_sf"/>
</dbReference>